<reference evidence="15" key="2">
    <citation type="submission" date="2025-08" db="UniProtKB">
        <authorList>
            <consortium name="Ensembl"/>
        </authorList>
    </citation>
    <scope>IDENTIFICATION</scope>
</reference>
<dbReference type="PROSITE" id="PS51421">
    <property type="entry name" value="RAS"/>
    <property type="match status" value="1"/>
</dbReference>
<comment type="catalytic activity">
    <reaction evidence="14">
        <text>GTP + H2O = GDP + phosphate + H(+)</text>
        <dbReference type="Rhea" id="RHEA:19669"/>
        <dbReference type="ChEBI" id="CHEBI:15377"/>
        <dbReference type="ChEBI" id="CHEBI:15378"/>
        <dbReference type="ChEBI" id="CHEBI:37565"/>
        <dbReference type="ChEBI" id="CHEBI:43474"/>
        <dbReference type="ChEBI" id="CHEBI:58189"/>
        <dbReference type="EC" id="3.6.5.2"/>
    </reaction>
    <physiologicalReaction direction="left-to-right" evidence="14">
        <dbReference type="Rhea" id="RHEA:19670"/>
    </physiologicalReaction>
</comment>
<dbReference type="SMART" id="SM00175">
    <property type="entry name" value="RAB"/>
    <property type="match status" value="1"/>
</dbReference>
<dbReference type="SUPFAM" id="SSF52540">
    <property type="entry name" value="P-loop containing nucleoside triphosphate hydrolases"/>
    <property type="match status" value="1"/>
</dbReference>
<evidence type="ECO:0000256" key="1">
    <source>
        <dbReference type="ARBA" id="ARBA00001946"/>
    </source>
</evidence>
<dbReference type="GO" id="GO:0005525">
    <property type="term" value="F:GTP binding"/>
    <property type="evidence" value="ECO:0007669"/>
    <property type="project" value="UniProtKB-KW"/>
</dbReference>
<keyword evidence="7" id="KW-0653">Protein transport</keyword>
<dbReference type="InParanoid" id="A0A674NTD2"/>
<dbReference type="Proteomes" id="UP000005226">
    <property type="component" value="Chromosome 9"/>
</dbReference>
<keyword evidence="10" id="KW-0449">Lipoprotein</keyword>
<comment type="similarity">
    <text evidence="4">Belongs to the small GTPase superfamily. Rab family.</text>
</comment>
<organism evidence="15 16">
    <name type="scientific">Takifugu rubripes</name>
    <name type="common">Japanese pufferfish</name>
    <name type="synonym">Fugu rubripes</name>
    <dbReference type="NCBI Taxonomy" id="31033"/>
    <lineage>
        <taxon>Eukaryota</taxon>
        <taxon>Metazoa</taxon>
        <taxon>Chordata</taxon>
        <taxon>Craniata</taxon>
        <taxon>Vertebrata</taxon>
        <taxon>Euteleostomi</taxon>
        <taxon>Actinopterygii</taxon>
        <taxon>Neopterygii</taxon>
        <taxon>Teleostei</taxon>
        <taxon>Neoteleostei</taxon>
        <taxon>Acanthomorphata</taxon>
        <taxon>Eupercaria</taxon>
        <taxon>Tetraodontiformes</taxon>
        <taxon>Tetradontoidea</taxon>
        <taxon>Tetraodontidae</taxon>
        <taxon>Takifugu</taxon>
    </lineage>
</organism>
<dbReference type="EC" id="3.6.5.2" evidence="5"/>
<proteinExistence type="inferred from homology"/>
<dbReference type="OMA" id="CDMNERR"/>
<reference evidence="15" key="3">
    <citation type="submission" date="2025-09" db="UniProtKB">
        <authorList>
            <consortium name="Ensembl"/>
        </authorList>
    </citation>
    <scope>IDENTIFICATION</scope>
</reference>
<dbReference type="SMART" id="SM00177">
    <property type="entry name" value="ARF"/>
    <property type="match status" value="1"/>
</dbReference>
<dbReference type="InterPro" id="IPR027417">
    <property type="entry name" value="P-loop_NTPase"/>
</dbReference>
<dbReference type="GeneTree" id="ENSGT00940000155363"/>
<keyword evidence="16" id="KW-1185">Reference proteome</keyword>
<evidence type="ECO:0000256" key="10">
    <source>
        <dbReference type="ARBA" id="ARBA00023288"/>
    </source>
</evidence>
<dbReference type="GO" id="GO:0030670">
    <property type="term" value="C:phagocytic vesicle membrane"/>
    <property type="evidence" value="ECO:0007669"/>
    <property type="project" value="UniProtKB-SubCell"/>
</dbReference>
<evidence type="ECO:0000256" key="13">
    <source>
        <dbReference type="ARBA" id="ARBA00025701"/>
    </source>
</evidence>
<evidence type="ECO:0000256" key="6">
    <source>
        <dbReference type="ARBA" id="ARBA00022741"/>
    </source>
</evidence>
<dbReference type="Ensembl" id="ENSTRUT00000085585.1">
    <property type="protein sequence ID" value="ENSTRUP00000076490.1"/>
    <property type="gene ID" value="ENSTRUG00000026217.1"/>
</dbReference>
<evidence type="ECO:0000256" key="9">
    <source>
        <dbReference type="ARBA" id="ARBA00023136"/>
    </source>
</evidence>
<evidence type="ECO:0000256" key="12">
    <source>
        <dbReference type="ARBA" id="ARBA00023329"/>
    </source>
</evidence>
<dbReference type="NCBIfam" id="TIGR00231">
    <property type="entry name" value="small_GTP"/>
    <property type="match status" value="1"/>
</dbReference>
<gene>
    <name evidence="15" type="primary">rab8b</name>
</gene>
<dbReference type="InterPro" id="IPR005225">
    <property type="entry name" value="Small_GTP-bd"/>
</dbReference>
<evidence type="ECO:0000256" key="2">
    <source>
        <dbReference type="ARBA" id="ARBA00004580"/>
    </source>
</evidence>
<protein>
    <recommendedName>
        <fullName evidence="5">small monomeric GTPase</fullName>
        <ecNumber evidence="5">3.6.5.2</ecNumber>
    </recommendedName>
</protein>
<evidence type="ECO:0000256" key="8">
    <source>
        <dbReference type="ARBA" id="ARBA00023134"/>
    </source>
</evidence>
<evidence type="ECO:0000256" key="3">
    <source>
        <dbReference type="ARBA" id="ARBA00004608"/>
    </source>
</evidence>
<dbReference type="InterPro" id="IPR050305">
    <property type="entry name" value="Small_GTPase_Rab"/>
</dbReference>
<dbReference type="GO" id="GO:0015031">
    <property type="term" value="P:protein transport"/>
    <property type="evidence" value="ECO:0007669"/>
    <property type="project" value="UniProtKB-KW"/>
</dbReference>
<evidence type="ECO:0000256" key="5">
    <source>
        <dbReference type="ARBA" id="ARBA00011984"/>
    </source>
</evidence>
<dbReference type="InterPro" id="IPR001806">
    <property type="entry name" value="Small_GTPase"/>
</dbReference>
<dbReference type="PRINTS" id="PR00449">
    <property type="entry name" value="RASTRNSFRMNG"/>
</dbReference>
<dbReference type="FunFam" id="3.40.50.300:FF:000202">
    <property type="entry name" value="ras-related protein Rab-8A"/>
    <property type="match status" value="1"/>
</dbReference>
<keyword evidence="7" id="KW-0813">Transport</keyword>
<accession>A0A674NTD2</accession>
<comment type="subcellular location">
    <subcellularLocation>
        <location evidence="13">Cytoplasmic vesicle membrane</location>
        <topology evidence="13">Lipid-anchor</topology>
        <orientation evidence="13">Cytoplasmic side</orientation>
    </subcellularLocation>
    <subcellularLocation>
        <location evidence="2">Cytoplasmic vesicle</location>
        <location evidence="2">Phagosome membrane</location>
    </subcellularLocation>
    <subcellularLocation>
        <location evidence="3">Endosome membrane</location>
    </subcellularLocation>
</comment>
<dbReference type="GO" id="GO:0003925">
    <property type="term" value="F:G protein activity"/>
    <property type="evidence" value="ECO:0007669"/>
    <property type="project" value="UniProtKB-EC"/>
</dbReference>
<comment type="cofactor">
    <cofactor evidence="1">
        <name>Mg(2+)</name>
        <dbReference type="ChEBI" id="CHEBI:18420"/>
    </cofactor>
</comment>
<dbReference type="PROSITE" id="PS51420">
    <property type="entry name" value="RHO"/>
    <property type="match status" value="1"/>
</dbReference>
<dbReference type="PROSITE" id="PS51419">
    <property type="entry name" value="RAB"/>
    <property type="match status" value="1"/>
</dbReference>
<keyword evidence="6" id="KW-0547">Nucleotide-binding</keyword>
<dbReference type="PANTHER" id="PTHR47980">
    <property type="entry name" value="LD44762P"/>
    <property type="match status" value="1"/>
</dbReference>
<keyword evidence="8" id="KW-0342">GTP-binding</keyword>
<sequence length="214" mass="24579">MAKTYDYLFKLLLIGDSGVGKTCLLFRFSEDSFNTTFISTIGIDFKIRTIELDGKRVKLQIWDTAGQERFRTITTAYYRGAMGIMLVYDTSNEKSFENIKNWIRNIEEHASSDVEKMILGNKCDMTDRRQVSKDRGEKLAIDYGVKFMETSAKSGLNVEEAFYTMARDILHNLSSKTVSYEVNLKILSLCYMIHSLHVPVFPRLIPVPVDRANQ</sequence>
<dbReference type="SMART" id="SM00176">
    <property type="entry name" value="RAN"/>
    <property type="match status" value="1"/>
</dbReference>
<evidence type="ECO:0000256" key="14">
    <source>
        <dbReference type="ARBA" id="ARBA00047660"/>
    </source>
</evidence>
<evidence type="ECO:0000256" key="7">
    <source>
        <dbReference type="ARBA" id="ARBA00022927"/>
    </source>
</evidence>
<dbReference type="SMART" id="SM00174">
    <property type="entry name" value="RHO"/>
    <property type="match status" value="1"/>
</dbReference>
<evidence type="ECO:0000313" key="15">
    <source>
        <dbReference type="Ensembl" id="ENSTRUP00000076490.1"/>
    </source>
</evidence>
<keyword evidence="9" id="KW-0472">Membrane</keyword>
<evidence type="ECO:0000313" key="16">
    <source>
        <dbReference type="Proteomes" id="UP000005226"/>
    </source>
</evidence>
<dbReference type="Pfam" id="PF00071">
    <property type="entry name" value="Ras"/>
    <property type="match status" value="1"/>
</dbReference>
<dbReference type="GO" id="GO:0010008">
    <property type="term" value="C:endosome membrane"/>
    <property type="evidence" value="ECO:0007669"/>
    <property type="project" value="UniProtKB-SubCell"/>
</dbReference>
<dbReference type="Gene3D" id="3.40.50.300">
    <property type="entry name" value="P-loop containing nucleotide triphosphate hydrolases"/>
    <property type="match status" value="1"/>
</dbReference>
<keyword evidence="11" id="KW-0636">Prenylation</keyword>
<reference evidence="15 16" key="1">
    <citation type="journal article" date="2011" name="Genome Biol. Evol.">
        <title>Integration of the genetic map and genome assembly of fugu facilitates insights into distinct features of genome evolution in teleosts and mammals.</title>
        <authorList>
            <person name="Kai W."/>
            <person name="Kikuchi K."/>
            <person name="Tohari S."/>
            <person name="Chew A.K."/>
            <person name="Tay A."/>
            <person name="Fujiwara A."/>
            <person name="Hosoya S."/>
            <person name="Suetake H."/>
            <person name="Naruse K."/>
            <person name="Brenner S."/>
            <person name="Suzuki Y."/>
            <person name="Venkatesh B."/>
        </authorList>
    </citation>
    <scope>NUCLEOTIDE SEQUENCE [LARGE SCALE GENOMIC DNA]</scope>
</reference>
<name>A0A674NTD2_TAKRU</name>
<dbReference type="SMART" id="SM00173">
    <property type="entry name" value="RAS"/>
    <property type="match status" value="1"/>
</dbReference>
<dbReference type="CDD" id="cd01867">
    <property type="entry name" value="Rab8_Rab10_Rab13_like"/>
    <property type="match status" value="1"/>
</dbReference>
<evidence type="ECO:0000256" key="11">
    <source>
        <dbReference type="ARBA" id="ARBA00023289"/>
    </source>
</evidence>
<dbReference type="AlphaFoldDB" id="A0A674NTD2"/>
<evidence type="ECO:0000256" key="4">
    <source>
        <dbReference type="ARBA" id="ARBA00006270"/>
    </source>
</evidence>
<keyword evidence="12" id="KW-0968">Cytoplasmic vesicle</keyword>